<dbReference type="AlphaFoldDB" id="A0A2J7PCH1"/>
<dbReference type="OrthoDB" id="1658288at2759"/>
<keyword evidence="5" id="KW-1185">Reference proteome</keyword>
<protein>
    <submittedName>
        <fullName evidence="4">Uncharacterized protein</fullName>
    </submittedName>
</protein>
<keyword evidence="3" id="KW-1133">Transmembrane helix</keyword>
<keyword evidence="3" id="KW-0812">Transmembrane</keyword>
<dbReference type="Pfam" id="PF13414">
    <property type="entry name" value="TPR_11"/>
    <property type="match status" value="1"/>
</dbReference>
<dbReference type="Gene3D" id="1.25.40.10">
    <property type="entry name" value="Tetratricopeptide repeat domain"/>
    <property type="match status" value="3"/>
</dbReference>
<dbReference type="Proteomes" id="UP000235965">
    <property type="component" value="Unassembled WGS sequence"/>
</dbReference>
<dbReference type="PROSITE" id="PS50005">
    <property type="entry name" value="TPR"/>
    <property type="match status" value="2"/>
</dbReference>
<dbReference type="InterPro" id="IPR011990">
    <property type="entry name" value="TPR-like_helical_dom_sf"/>
</dbReference>
<dbReference type="InParanoid" id="A0A2J7PCH1"/>
<dbReference type="PANTHER" id="PTHR44809:SF1">
    <property type="entry name" value="PROTEIN O-MANNOSYL-TRANSFERASE TMTC1"/>
    <property type="match status" value="1"/>
</dbReference>
<proteinExistence type="predicted"/>
<evidence type="ECO:0000256" key="3">
    <source>
        <dbReference type="SAM" id="Phobius"/>
    </source>
</evidence>
<sequence>MGSVPLLTSLSDSRNIATCLFFGCCFLVAYRGIADFEQQKHPPLLLGTLFLVLPFLPAANLVVTVGFVVAERVLYIPSLGMVLLLVYGAQLLWGVFLRQRSLLLCAGILLLLVFCGRTVARNRDWASRQALIRAGLKALPRNAKLHYNFANFLRDTGQLDLATRHYREALRLWPTYASAHNNLGTLMSGTDEAESHFLAAIRYSPNHVNAHYNLGQVYRKVNRSEEAARMLERCVRLDAAYTPAYLLLARLYQGQEGRGPAVGRLLRHVARLQPNSPDHLAELAAWLHEQGYNLEAFFYYNKALRINPTHTEALLGAAKLLRAKGQYARIHQFKYRVHSSRNRNTNLPVGVITIHTENNYYNSLNMEVTSRQEDKLCPNSKDDLQEVSVNAEDVPSMADHREQGSNKSRQTRCGTAAGNNRSRGRRSSPRNSRPQTATRNIKVEPPSLLVQNLLETLK</sequence>
<dbReference type="PANTHER" id="PTHR44809">
    <property type="match status" value="1"/>
</dbReference>
<dbReference type="SMART" id="SM00028">
    <property type="entry name" value="TPR"/>
    <property type="match status" value="4"/>
</dbReference>
<evidence type="ECO:0000313" key="5">
    <source>
        <dbReference type="Proteomes" id="UP000235965"/>
    </source>
</evidence>
<feature type="transmembrane region" description="Helical" evidence="3">
    <location>
        <begin position="45"/>
        <end position="69"/>
    </location>
</feature>
<organism evidence="4 5">
    <name type="scientific">Cryptotermes secundus</name>
    <dbReference type="NCBI Taxonomy" id="105785"/>
    <lineage>
        <taxon>Eukaryota</taxon>
        <taxon>Metazoa</taxon>
        <taxon>Ecdysozoa</taxon>
        <taxon>Arthropoda</taxon>
        <taxon>Hexapoda</taxon>
        <taxon>Insecta</taxon>
        <taxon>Pterygota</taxon>
        <taxon>Neoptera</taxon>
        <taxon>Polyneoptera</taxon>
        <taxon>Dictyoptera</taxon>
        <taxon>Blattodea</taxon>
        <taxon>Blattoidea</taxon>
        <taxon>Termitoidae</taxon>
        <taxon>Kalotermitidae</taxon>
        <taxon>Cryptotermitinae</taxon>
        <taxon>Cryptotermes</taxon>
    </lineage>
</organism>
<feature type="transmembrane region" description="Helical" evidence="3">
    <location>
        <begin position="75"/>
        <end position="95"/>
    </location>
</feature>
<gene>
    <name evidence="4" type="ORF">B7P43_G03584</name>
</gene>
<dbReference type="STRING" id="105785.A0A2J7PCH1"/>
<dbReference type="InterPro" id="IPR052943">
    <property type="entry name" value="TMTC_O-mannosyl-trnsfr"/>
</dbReference>
<evidence type="ECO:0000256" key="2">
    <source>
        <dbReference type="SAM" id="MobiDB-lite"/>
    </source>
</evidence>
<feature type="repeat" description="TPR" evidence="1">
    <location>
        <begin position="208"/>
        <end position="241"/>
    </location>
</feature>
<evidence type="ECO:0000313" key="4">
    <source>
        <dbReference type="EMBL" id="PNF14026.1"/>
    </source>
</evidence>
<keyword evidence="1" id="KW-0802">TPR repeat</keyword>
<feature type="transmembrane region" description="Helical" evidence="3">
    <location>
        <begin position="102"/>
        <end position="120"/>
    </location>
</feature>
<dbReference type="Pfam" id="PF13431">
    <property type="entry name" value="TPR_17"/>
    <property type="match status" value="1"/>
</dbReference>
<reference evidence="4 5" key="1">
    <citation type="submission" date="2017-12" db="EMBL/GenBank/DDBJ databases">
        <title>Hemimetabolous genomes reveal molecular basis of termite eusociality.</title>
        <authorList>
            <person name="Harrison M.C."/>
            <person name="Jongepier E."/>
            <person name="Robertson H.M."/>
            <person name="Arning N."/>
            <person name="Bitard-Feildel T."/>
            <person name="Chao H."/>
            <person name="Childers C.P."/>
            <person name="Dinh H."/>
            <person name="Doddapaneni H."/>
            <person name="Dugan S."/>
            <person name="Gowin J."/>
            <person name="Greiner C."/>
            <person name="Han Y."/>
            <person name="Hu H."/>
            <person name="Hughes D.S.T."/>
            <person name="Huylmans A.-K."/>
            <person name="Kemena C."/>
            <person name="Kremer L.P.M."/>
            <person name="Lee S.L."/>
            <person name="Lopez-Ezquerra A."/>
            <person name="Mallet L."/>
            <person name="Monroy-Kuhn J.M."/>
            <person name="Moser A."/>
            <person name="Murali S.C."/>
            <person name="Muzny D.M."/>
            <person name="Otani S."/>
            <person name="Piulachs M.-D."/>
            <person name="Poelchau M."/>
            <person name="Qu J."/>
            <person name="Schaub F."/>
            <person name="Wada-Katsumata A."/>
            <person name="Worley K.C."/>
            <person name="Xie Q."/>
            <person name="Ylla G."/>
            <person name="Poulsen M."/>
            <person name="Gibbs R.A."/>
            <person name="Schal C."/>
            <person name="Richards S."/>
            <person name="Belles X."/>
            <person name="Korb J."/>
            <person name="Bornberg-Bauer E."/>
        </authorList>
    </citation>
    <scope>NUCLEOTIDE SEQUENCE [LARGE SCALE GENOMIC DNA]</scope>
    <source>
        <tissue evidence="4">Whole body</tissue>
    </source>
</reference>
<accession>A0A2J7PCH1</accession>
<keyword evidence="3" id="KW-0472">Membrane</keyword>
<feature type="repeat" description="TPR" evidence="1">
    <location>
        <begin position="143"/>
        <end position="176"/>
    </location>
</feature>
<dbReference type="InterPro" id="IPR019734">
    <property type="entry name" value="TPR_rpt"/>
</dbReference>
<feature type="region of interest" description="Disordered" evidence="2">
    <location>
        <begin position="391"/>
        <end position="444"/>
    </location>
</feature>
<evidence type="ECO:0000256" key="1">
    <source>
        <dbReference type="PROSITE-ProRule" id="PRU00339"/>
    </source>
</evidence>
<dbReference type="SUPFAM" id="SSF48452">
    <property type="entry name" value="TPR-like"/>
    <property type="match status" value="1"/>
</dbReference>
<dbReference type="EMBL" id="NEVH01027059">
    <property type="protein sequence ID" value="PNF14026.1"/>
    <property type="molecule type" value="Genomic_DNA"/>
</dbReference>
<name>A0A2J7PCH1_9NEOP</name>
<comment type="caution">
    <text evidence="4">The sequence shown here is derived from an EMBL/GenBank/DDBJ whole genome shotgun (WGS) entry which is preliminary data.</text>
</comment>
<feature type="transmembrane region" description="Helical" evidence="3">
    <location>
        <begin position="15"/>
        <end position="33"/>
    </location>
</feature>